<dbReference type="Gene3D" id="2.40.70.10">
    <property type="entry name" value="Acid Proteases"/>
    <property type="match status" value="2"/>
</dbReference>
<keyword evidence="5" id="KW-1185">Reference proteome</keyword>
<sequence length="421" mass="46034">MASLLFHHFFLLSILIIFSSSSLCQSQFPKSGYITLPTKLDPATHQYYTSSIGIGTPKHKMNLVIALEQDALWYDCNSHYNSSSYIPITCHDPTYCPPTASCFNCSLGPRKPGCTDNTCAYQVYNPFLTVFFPSADLGTDLLYLPRVNIPQRFLSACFESDGPFIVIPVLDGLVKGANGILGLGRNSKLPLPIQVSSLYNVIPKFAICLPSSEKSIGNVFIGGTPYALNSVPNRVAFAISTDPNSREYFVNVNSIKIDGELVNVSGKGFDGNIKISTLSNFTVLHSSIYKPFVRDFVTHAKAMKIKKVKAVKPFAACFDGKSIVKKNGVPDVPGVNLLLEENEGVSYEINGHNSMFEVKKDVMCLAFVDGGKQANTGIILGGYQMEDRILEFDLSTSILRFSDSLLHHSNASCSNPASLNF</sequence>
<gene>
    <name evidence="4" type="ORF">PIB30_009937</name>
</gene>
<dbReference type="InterPro" id="IPR021109">
    <property type="entry name" value="Peptidase_aspartic_dom_sf"/>
</dbReference>
<feature type="signal peptide" evidence="2">
    <location>
        <begin position="1"/>
        <end position="26"/>
    </location>
</feature>
<dbReference type="InterPro" id="IPR032799">
    <property type="entry name" value="TAXi_C"/>
</dbReference>
<dbReference type="Proteomes" id="UP001341840">
    <property type="component" value="Unassembled WGS sequence"/>
</dbReference>
<organism evidence="4 5">
    <name type="scientific">Stylosanthes scabra</name>
    <dbReference type="NCBI Taxonomy" id="79078"/>
    <lineage>
        <taxon>Eukaryota</taxon>
        <taxon>Viridiplantae</taxon>
        <taxon>Streptophyta</taxon>
        <taxon>Embryophyta</taxon>
        <taxon>Tracheophyta</taxon>
        <taxon>Spermatophyta</taxon>
        <taxon>Magnoliopsida</taxon>
        <taxon>eudicotyledons</taxon>
        <taxon>Gunneridae</taxon>
        <taxon>Pentapetalae</taxon>
        <taxon>rosids</taxon>
        <taxon>fabids</taxon>
        <taxon>Fabales</taxon>
        <taxon>Fabaceae</taxon>
        <taxon>Papilionoideae</taxon>
        <taxon>50 kb inversion clade</taxon>
        <taxon>dalbergioids sensu lato</taxon>
        <taxon>Dalbergieae</taxon>
        <taxon>Pterocarpus clade</taxon>
        <taxon>Stylosanthes</taxon>
    </lineage>
</organism>
<keyword evidence="2" id="KW-0732">Signal</keyword>
<dbReference type="PROSITE" id="PS51767">
    <property type="entry name" value="PEPTIDASE_A1"/>
    <property type="match status" value="1"/>
</dbReference>
<dbReference type="Pfam" id="PF14541">
    <property type="entry name" value="TAXi_C"/>
    <property type="match status" value="1"/>
</dbReference>
<name>A0ABU6T6R6_9FABA</name>
<dbReference type="InterPro" id="IPR033121">
    <property type="entry name" value="PEPTIDASE_A1"/>
</dbReference>
<accession>A0ABU6T6R6</accession>
<dbReference type="InterPro" id="IPR032861">
    <property type="entry name" value="TAXi_N"/>
</dbReference>
<evidence type="ECO:0000259" key="3">
    <source>
        <dbReference type="PROSITE" id="PS51767"/>
    </source>
</evidence>
<feature type="chain" id="PRO_5045097676" description="Peptidase A1 domain-containing protein" evidence="2">
    <location>
        <begin position="27"/>
        <end position="421"/>
    </location>
</feature>
<evidence type="ECO:0000256" key="1">
    <source>
        <dbReference type="ARBA" id="ARBA00007447"/>
    </source>
</evidence>
<dbReference type="EMBL" id="JASCZI010090644">
    <property type="protein sequence ID" value="MED6143861.1"/>
    <property type="molecule type" value="Genomic_DNA"/>
</dbReference>
<dbReference type="PANTHER" id="PTHR47965">
    <property type="entry name" value="ASPARTYL PROTEASE-RELATED"/>
    <property type="match status" value="1"/>
</dbReference>
<evidence type="ECO:0000313" key="5">
    <source>
        <dbReference type="Proteomes" id="UP001341840"/>
    </source>
</evidence>
<dbReference type="PANTHER" id="PTHR47965:SF108">
    <property type="entry name" value="XYLOGLUCANASE-SPECIFIC ENDOGLUCANASE INHIBITOR PROTEIN"/>
    <property type="match status" value="1"/>
</dbReference>
<evidence type="ECO:0000256" key="2">
    <source>
        <dbReference type="SAM" id="SignalP"/>
    </source>
</evidence>
<dbReference type="Pfam" id="PF14543">
    <property type="entry name" value="TAXi_N"/>
    <property type="match status" value="1"/>
</dbReference>
<protein>
    <recommendedName>
        <fullName evidence="3">Peptidase A1 domain-containing protein</fullName>
    </recommendedName>
</protein>
<reference evidence="4 5" key="1">
    <citation type="journal article" date="2023" name="Plants (Basel)">
        <title>Bridging the Gap: Combining Genomics and Transcriptomics Approaches to Understand Stylosanthes scabra, an Orphan Legume from the Brazilian Caatinga.</title>
        <authorList>
            <person name="Ferreira-Neto J.R.C."/>
            <person name="da Silva M.D."/>
            <person name="Binneck E."/>
            <person name="de Melo N.F."/>
            <person name="da Silva R.H."/>
            <person name="de Melo A.L.T.M."/>
            <person name="Pandolfi V."/>
            <person name="Bustamante F.O."/>
            <person name="Brasileiro-Vidal A.C."/>
            <person name="Benko-Iseppon A.M."/>
        </authorList>
    </citation>
    <scope>NUCLEOTIDE SEQUENCE [LARGE SCALE GENOMIC DNA]</scope>
    <source>
        <tissue evidence="4">Leaves</tissue>
    </source>
</reference>
<comment type="caution">
    <text evidence="4">The sequence shown here is derived from an EMBL/GenBank/DDBJ whole genome shotgun (WGS) entry which is preliminary data.</text>
</comment>
<dbReference type="InterPro" id="IPR001461">
    <property type="entry name" value="Aspartic_peptidase_A1"/>
</dbReference>
<proteinExistence type="inferred from homology"/>
<feature type="domain" description="Peptidase A1" evidence="3">
    <location>
        <begin position="48"/>
        <end position="402"/>
    </location>
</feature>
<comment type="similarity">
    <text evidence="1">Belongs to the peptidase A1 family.</text>
</comment>
<evidence type="ECO:0000313" key="4">
    <source>
        <dbReference type="EMBL" id="MED6143861.1"/>
    </source>
</evidence>
<dbReference type="SUPFAM" id="SSF50630">
    <property type="entry name" value="Acid proteases"/>
    <property type="match status" value="1"/>
</dbReference>